<feature type="compositionally biased region" description="Polar residues" evidence="1">
    <location>
        <begin position="43"/>
        <end position="56"/>
    </location>
</feature>
<evidence type="ECO:0000256" key="1">
    <source>
        <dbReference type="SAM" id="MobiDB-lite"/>
    </source>
</evidence>
<evidence type="ECO:0000256" key="2">
    <source>
        <dbReference type="SAM" id="Phobius"/>
    </source>
</evidence>
<accession>A0A1R1PU02</accession>
<keyword evidence="2" id="KW-1133">Transmembrane helix</keyword>
<keyword evidence="2" id="KW-0812">Transmembrane</keyword>
<feature type="transmembrane region" description="Helical" evidence="2">
    <location>
        <begin position="74"/>
        <end position="97"/>
    </location>
</feature>
<evidence type="ECO:0000313" key="3">
    <source>
        <dbReference type="EMBL" id="OMH84476.1"/>
    </source>
</evidence>
<gene>
    <name evidence="3" type="ORF">AX774_g1996</name>
</gene>
<keyword evidence="2" id="KW-0472">Membrane</keyword>
<reference evidence="4" key="1">
    <citation type="submission" date="2017-01" db="EMBL/GenBank/DDBJ databases">
        <authorList>
            <person name="Wang Y."/>
            <person name="White M."/>
            <person name="Kvist S."/>
            <person name="Moncalvo J.-M."/>
        </authorList>
    </citation>
    <scope>NUCLEOTIDE SEQUENCE [LARGE SCALE GENOMIC DNA]</scope>
    <source>
        <strain evidence="4">COL-18-3</strain>
    </source>
</reference>
<protein>
    <recommendedName>
        <fullName evidence="5">Late embryogenesis abundant protein LEA-2 subgroup domain-containing protein</fullName>
    </recommendedName>
</protein>
<name>A0A1R1PU02_ZANCU</name>
<evidence type="ECO:0008006" key="5">
    <source>
        <dbReference type="Google" id="ProtNLM"/>
    </source>
</evidence>
<proteinExistence type="predicted"/>
<dbReference type="Proteomes" id="UP000188320">
    <property type="component" value="Unassembled WGS sequence"/>
</dbReference>
<dbReference type="AlphaFoldDB" id="A0A1R1PU02"/>
<sequence>MNKESQYGYNTNPYRTAEEASIADYSNDSRPTGYLHGAEHHSNQQYRDTAPNSTVFTGGAEKGKRKRKLITKKCCIIFWIVVVVLLIILGVAGYFLVPRIPTANFENLEVGTVLSSKGPVDASRDVTSKIKLDTSGSIFVPLVLEVSVDNPNYIPWTFKNVTVDVDLILSDGSKAYIGLGGLPNSFKMPAKSKSNTMFINFPVNISAQDPNLKNIASTMVESCFGAGKRLKISYEATVLVNGISWLGIKPKITDTASFACPLTGILGPRSDLLDMLQSVL</sequence>
<feature type="region of interest" description="Disordered" evidence="1">
    <location>
        <begin position="33"/>
        <end position="59"/>
    </location>
</feature>
<keyword evidence="4" id="KW-1185">Reference proteome</keyword>
<dbReference type="Gene3D" id="2.60.40.1820">
    <property type="match status" value="1"/>
</dbReference>
<evidence type="ECO:0000313" key="4">
    <source>
        <dbReference type="Proteomes" id="UP000188320"/>
    </source>
</evidence>
<dbReference type="OrthoDB" id="20273at2759"/>
<comment type="caution">
    <text evidence="3">The sequence shown here is derived from an EMBL/GenBank/DDBJ whole genome shotgun (WGS) entry which is preliminary data.</text>
</comment>
<organism evidence="3 4">
    <name type="scientific">Zancudomyces culisetae</name>
    <name type="common">Gut fungus</name>
    <name type="synonym">Smittium culisetae</name>
    <dbReference type="NCBI Taxonomy" id="1213189"/>
    <lineage>
        <taxon>Eukaryota</taxon>
        <taxon>Fungi</taxon>
        <taxon>Fungi incertae sedis</taxon>
        <taxon>Zoopagomycota</taxon>
        <taxon>Kickxellomycotina</taxon>
        <taxon>Harpellomycetes</taxon>
        <taxon>Harpellales</taxon>
        <taxon>Legeriomycetaceae</taxon>
        <taxon>Zancudomyces</taxon>
    </lineage>
</organism>
<dbReference type="EMBL" id="LSSK01000190">
    <property type="protein sequence ID" value="OMH84476.1"/>
    <property type="molecule type" value="Genomic_DNA"/>
</dbReference>